<proteinExistence type="predicted"/>
<dbReference type="EMBL" id="PP357458">
    <property type="protein sequence ID" value="WWT40942.1"/>
    <property type="molecule type" value="Genomic_DNA"/>
</dbReference>
<protein>
    <submittedName>
        <fullName evidence="1">Uncharacterized protein</fullName>
    </submittedName>
</protein>
<reference evidence="1" key="1">
    <citation type="submission" date="2024-02" db="EMBL/GenBank/DDBJ databases">
        <title>Klebsiella phages.</title>
        <authorList>
            <person name="Li J."/>
            <person name="Feng Y."/>
            <person name="Zong Z."/>
        </authorList>
    </citation>
    <scope>NUCLEOTIDE SEQUENCE</scope>
</reference>
<accession>A0AC61ZSN6</accession>
<name>A0AC61ZSN6_9CAUD</name>
<organism evidence="1">
    <name type="scientific">Klebsiella phage phi1_175008</name>
    <dbReference type="NCBI Taxonomy" id="3127744"/>
    <lineage>
        <taxon>Viruses</taxon>
        <taxon>Duplodnaviria</taxon>
        <taxon>Heunggongvirae</taxon>
        <taxon>Uroviricota</taxon>
        <taxon>Caudoviricetes</taxon>
        <taxon>Stephanstirmvirinae</taxon>
    </lineage>
</organism>
<sequence>MSDIIETFNFSRNNIDFTVNVVCAQCYDGFDDQWKMTDTHEGGVTIKNADAGRNSYKYAIPQQTTLAELASYYAAQGRENPSREAYESLQRQLSRDINASDYYFTVDASAGSHTLLDGAVIACGFDYSYDDEGQLLDVAQEVWKEHDGEAEALEEATKAARDLLEGVDVLKSIVENV</sequence>
<evidence type="ECO:0000313" key="1">
    <source>
        <dbReference type="EMBL" id="WWT40942.1"/>
    </source>
</evidence>